<dbReference type="EMBL" id="CM037152">
    <property type="protein sequence ID" value="KAH7833178.1"/>
    <property type="molecule type" value="Genomic_DNA"/>
</dbReference>
<evidence type="ECO:0000313" key="1">
    <source>
        <dbReference type="EMBL" id="KAH7833178.1"/>
    </source>
</evidence>
<accession>A0ACB7WXR6</accession>
<sequence length="313" mass="35103">MAERLRLRISEEPYYSDPLLTDLPDELLGLILSKITDPKTLLRSFLVSKRIASILSHSHSLSLQFPNPQISLSGDTPSTESFRDLCLLLMNLLQRFNGVRSLHIELPCSCLCPVDIFFKWKAKAGVRCGILIFLSTKFVSKINNENVKVEKEEEEEGEEHWVNPSKAFWPFFFASAMYMMMLFLILRHSNLDSVELVDSKKHGKLSLRGEELISTAKNFDFIGPSARKKIWYAPNLRLPLSGFEMKQVALVVIRGDRVANGKGSGGGGGGVGEVVEGNVEDALDGGFEDDEHGIFGEAMTQMLTRQLHQENAW</sequence>
<comment type="caution">
    <text evidence="1">The sequence shown here is derived from an EMBL/GenBank/DDBJ whole genome shotgun (WGS) entry which is preliminary data.</text>
</comment>
<keyword evidence="2" id="KW-1185">Reference proteome</keyword>
<name>A0ACB7WXR6_9ERIC</name>
<organism evidence="1 2">
    <name type="scientific">Vaccinium darrowii</name>
    <dbReference type="NCBI Taxonomy" id="229202"/>
    <lineage>
        <taxon>Eukaryota</taxon>
        <taxon>Viridiplantae</taxon>
        <taxon>Streptophyta</taxon>
        <taxon>Embryophyta</taxon>
        <taxon>Tracheophyta</taxon>
        <taxon>Spermatophyta</taxon>
        <taxon>Magnoliopsida</taxon>
        <taxon>eudicotyledons</taxon>
        <taxon>Gunneridae</taxon>
        <taxon>Pentapetalae</taxon>
        <taxon>asterids</taxon>
        <taxon>Ericales</taxon>
        <taxon>Ericaceae</taxon>
        <taxon>Vaccinioideae</taxon>
        <taxon>Vaccinieae</taxon>
        <taxon>Vaccinium</taxon>
    </lineage>
</organism>
<reference evidence="1 2" key="1">
    <citation type="journal article" date="2021" name="Hortic Res">
        <title>High-quality reference genome and annotation aids understanding of berry development for evergreen blueberry (Vaccinium darrowii).</title>
        <authorList>
            <person name="Yu J."/>
            <person name="Hulse-Kemp A.M."/>
            <person name="Babiker E."/>
            <person name="Staton M."/>
        </authorList>
    </citation>
    <scope>NUCLEOTIDE SEQUENCE [LARGE SCALE GENOMIC DNA]</scope>
    <source>
        <strain evidence="2">cv. NJ 8807/NJ 8810</strain>
        <tissue evidence="1">Young leaf</tissue>
    </source>
</reference>
<protein>
    <submittedName>
        <fullName evidence="1">Uncharacterized protein</fullName>
    </submittedName>
</protein>
<dbReference type="Proteomes" id="UP000828048">
    <property type="component" value="Chromosome 2"/>
</dbReference>
<proteinExistence type="predicted"/>
<gene>
    <name evidence="1" type="ORF">Vadar_003815</name>
</gene>
<evidence type="ECO:0000313" key="2">
    <source>
        <dbReference type="Proteomes" id="UP000828048"/>
    </source>
</evidence>